<organism evidence="1 2">
    <name type="scientific">Artomyces pyxidatus</name>
    <dbReference type="NCBI Taxonomy" id="48021"/>
    <lineage>
        <taxon>Eukaryota</taxon>
        <taxon>Fungi</taxon>
        <taxon>Dikarya</taxon>
        <taxon>Basidiomycota</taxon>
        <taxon>Agaricomycotina</taxon>
        <taxon>Agaricomycetes</taxon>
        <taxon>Russulales</taxon>
        <taxon>Auriscalpiaceae</taxon>
        <taxon>Artomyces</taxon>
    </lineage>
</organism>
<comment type="caution">
    <text evidence="1">The sequence shown here is derived from an EMBL/GenBank/DDBJ whole genome shotgun (WGS) entry which is preliminary data.</text>
</comment>
<reference evidence="1" key="2">
    <citation type="journal article" date="2022" name="New Phytol.">
        <title>Evolutionary transition to the ectomycorrhizal habit in the genomes of a hyperdiverse lineage of mushroom-forming fungi.</title>
        <authorList>
            <person name="Looney B."/>
            <person name="Miyauchi S."/>
            <person name="Morin E."/>
            <person name="Drula E."/>
            <person name="Courty P.E."/>
            <person name="Kohler A."/>
            <person name="Kuo A."/>
            <person name="LaButti K."/>
            <person name="Pangilinan J."/>
            <person name="Lipzen A."/>
            <person name="Riley R."/>
            <person name="Andreopoulos W."/>
            <person name="He G."/>
            <person name="Johnson J."/>
            <person name="Nolan M."/>
            <person name="Tritt A."/>
            <person name="Barry K.W."/>
            <person name="Grigoriev I.V."/>
            <person name="Nagy L.G."/>
            <person name="Hibbett D."/>
            <person name="Henrissat B."/>
            <person name="Matheny P.B."/>
            <person name="Labbe J."/>
            <person name="Martin F.M."/>
        </authorList>
    </citation>
    <scope>NUCLEOTIDE SEQUENCE</scope>
    <source>
        <strain evidence="1">HHB10654</strain>
    </source>
</reference>
<protein>
    <submittedName>
        <fullName evidence="1">Uncharacterized protein</fullName>
    </submittedName>
</protein>
<dbReference type="Proteomes" id="UP000814140">
    <property type="component" value="Unassembled WGS sequence"/>
</dbReference>
<dbReference type="EMBL" id="MU277220">
    <property type="protein sequence ID" value="KAI0060269.1"/>
    <property type="molecule type" value="Genomic_DNA"/>
</dbReference>
<reference evidence="1" key="1">
    <citation type="submission" date="2021-03" db="EMBL/GenBank/DDBJ databases">
        <authorList>
            <consortium name="DOE Joint Genome Institute"/>
            <person name="Ahrendt S."/>
            <person name="Looney B.P."/>
            <person name="Miyauchi S."/>
            <person name="Morin E."/>
            <person name="Drula E."/>
            <person name="Courty P.E."/>
            <person name="Chicoki N."/>
            <person name="Fauchery L."/>
            <person name="Kohler A."/>
            <person name="Kuo A."/>
            <person name="Labutti K."/>
            <person name="Pangilinan J."/>
            <person name="Lipzen A."/>
            <person name="Riley R."/>
            <person name="Andreopoulos W."/>
            <person name="He G."/>
            <person name="Johnson J."/>
            <person name="Barry K.W."/>
            <person name="Grigoriev I.V."/>
            <person name="Nagy L."/>
            <person name="Hibbett D."/>
            <person name="Henrissat B."/>
            <person name="Matheny P.B."/>
            <person name="Labbe J."/>
            <person name="Martin F."/>
        </authorList>
    </citation>
    <scope>NUCLEOTIDE SEQUENCE</scope>
    <source>
        <strain evidence="1">HHB10654</strain>
    </source>
</reference>
<accession>A0ACB8SV58</accession>
<proteinExistence type="predicted"/>
<name>A0ACB8SV58_9AGAM</name>
<evidence type="ECO:0000313" key="2">
    <source>
        <dbReference type="Proteomes" id="UP000814140"/>
    </source>
</evidence>
<sequence>MAPTRGKSKPKTPPAAAATATAISTADSDPSGFDSSQQQKPTAAPSQRQTLSAQQKGALTRKLNAAAKKERIEARRLADEAADKLLEGPRQSKTRALENRVWDTAANKRVARKRANSGAPAEAATQTTRQKKMKTAGNTGDRDAPIIDPELEEATNFTDAALVGSQKPSNKARRDRQRVRIGDPGDASLVVDGEQEDISTGMGDRDWSAEGTHGDAHDANLNSESEDVLNETEIIYDQGEHVD</sequence>
<gene>
    <name evidence="1" type="ORF">BV25DRAFT_1917888</name>
</gene>
<evidence type="ECO:0000313" key="1">
    <source>
        <dbReference type="EMBL" id="KAI0060269.1"/>
    </source>
</evidence>
<keyword evidence="2" id="KW-1185">Reference proteome</keyword>